<name>A0A448V3G6_9FIRM</name>
<keyword evidence="6 13" id="KW-0479">Metal-binding</keyword>
<comment type="cofactor">
    <cofactor evidence="13">
        <name>iron-sulfur cluster</name>
        <dbReference type="ChEBI" id="CHEBI:30408"/>
    </cofactor>
</comment>
<dbReference type="PANTHER" id="PTHR36531:SF6">
    <property type="entry name" value="DNA REPLICATION ATP-DEPENDENT HELICASE_NUCLEASE DNA2"/>
    <property type="match status" value="1"/>
</dbReference>
<evidence type="ECO:0000256" key="4">
    <source>
        <dbReference type="ARBA" id="ARBA00020049"/>
    </source>
</evidence>
<dbReference type="PANTHER" id="PTHR36531">
    <property type="entry name" value="CRISPR-ASSOCIATED EXONUCLEASE CAS4"/>
    <property type="match status" value="1"/>
</dbReference>
<dbReference type="EC" id="3.1.12.1" evidence="3 13"/>
<dbReference type="InterPro" id="IPR022765">
    <property type="entry name" value="Dna2/Cas4_DUF83"/>
</dbReference>
<evidence type="ECO:0000256" key="2">
    <source>
        <dbReference type="ARBA" id="ARBA00009189"/>
    </source>
</evidence>
<keyword evidence="9 13" id="KW-0408">Iron</keyword>
<dbReference type="Proteomes" id="UP000269544">
    <property type="component" value="Chromosome"/>
</dbReference>
<dbReference type="GO" id="GO:0051536">
    <property type="term" value="F:iron-sulfur cluster binding"/>
    <property type="evidence" value="ECO:0007669"/>
    <property type="project" value="UniProtKB-KW"/>
</dbReference>
<evidence type="ECO:0000256" key="13">
    <source>
        <dbReference type="RuleBase" id="RU365022"/>
    </source>
</evidence>
<keyword evidence="5 13" id="KW-0540">Nuclease</keyword>
<dbReference type="AlphaFoldDB" id="A0A448V3G6"/>
<evidence type="ECO:0000256" key="12">
    <source>
        <dbReference type="ARBA" id="ARBA00023211"/>
    </source>
</evidence>
<evidence type="ECO:0000256" key="8">
    <source>
        <dbReference type="ARBA" id="ARBA00022839"/>
    </source>
</evidence>
<feature type="domain" description="DUF83" evidence="14">
    <location>
        <begin position="7"/>
        <end position="194"/>
    </location>
</feature>
<comment type="function">
    <text evidence="13">CRISPR (clustered regularly interspaced short palindromic repeat) is an adaptive immune system that provides protection against mobile genetic elements (viruses, transposable elements and conjugative plasmids). CRISPR clusters contain sequences complementary to antecedent mobile elements and target invading nucleic acids. CRISPR clusters are transcribed and processed into CRISPR RNA (crRNA).</text>
</comment>
<evidence type="ECO:0000256" key="6">
    <source>
        <dbReference type="ARBA" id="ARBA00022723"/>
    </source>
</evidence>
<evidence type="ECO:0000256" key="11">
    <source>
        <dbReference type="ARBA" id="ARBA00023118"/>
    </source>
</evidence>
<evidence type="ECO:0000313" key="15">
    <source>
        <dbReference type="EMBL" id="VEJ36339.1"/>
    </source>
</evidence>
<keyword evidence="10 13" id="KW-0411">Iron-sulfur</keyword>
<evidence type="ECO:0000313" key="16">
    <source>
        <dbReference type="Proteomes" id="UP000269544"/>
    </source>
</evidence>
<organism evidence="15 16">
    <name type="scientific">Aedoeadaptatus ivorii</name>
    <dbReference type="NCBI Taxonomy" id="54006"/>
    <lineage>
        <taxon>Bacteria</taxon>
        <taxon>Bacillati</taxon>
        <taxon>Bacillota</taxon>
        <taxon>Tissierellia</taxon>
        <taxon>Tissierellales</taxon>
        <taxon>Peptoniphilaceae</taxon>
        <taxon>Aedoeadaptatus</taxon>
    </lineage>
</organism>
<evidence type="ECO:0000256" key="10">
    <source>
        <dbReference type="ARBA" id="ARBA00023014"/>
    </source>
</evidence>
<dbReference type="Gene3D" id="3.90.320.10">
    <property type="match status" value="1"/>
</dbReference>
<dbReference type="RefSeq" id="WP_126466230.1">
    <property type="nucleotide sequence ID" value="NZ_LR134523.1"/>
</dbReference>
<keyword evidence="11 13" id="KW-0051">Antiviral defense</keyword>
<dbReference type="InterPro" id="IPR013343">
    <property type="entry name" value="CRISPR-assoc_prot_Cas4"/>
</dbReference>
<dbReference type="KEGG" id="piv:NCTC13079_01544"/>
<comment type="cofactor">
    <cofactor evidence="13">
        <name>Mg(2+)</name>
        <dbReference type="ChEBI" id="CHEBI:18420"/>
    </cofactor>
    <cofactor evidence="13">
        <name>Mn(2+)</name>
        <dbReference type="ChEBI" id="CHEBI:29035"/>
    </cofactor>
    <text evidence="13">Mg(2+) or Mn(2+) required for ssDNA cleavage activity.</text>
</comment>
<reference evidence="15 16" key="1">
    <citation type="submission" date="2018-12" db="EMBL/GenBank/DDBJ databases">
        <authorList>
            <consortium name="Pathogen Informatics"/>
        </authorList>
    </citation>
    <scope>NUCLEOTIDE SEQUENCE [LARGE SCALE GENOMIC DNA]</scope>
    <source>
        <strain evidence="15 16">NCTC13079</strain>
    </source>
</reference>
<comment type="similarity">
    <text evidence="2 13">Belongs to the CRISPR-associated exonuclease Cas4 family.</text>
</comment>
<gene>
    <name evidence="15" type="ORF">NCTC13079_01544</name>
</gene>
<dbReference type="Pfam" id="PF01930">
    <property type="entry name" value="Cas_Cas4"/>
    <property type="match status" value="1"/>
</dbReference>
<evidence type="ECO:0000256" key="5">
    <source>
        <dbReference type="ARBA" id="ARBA00022722"/>
    </source>
</evidence>
<keyword evidence="7 13" id="KW-0378">Hydrolase</keyword>
<dbReference type="EMBL" id="LR134523">
    <property type="protein sequence ID" value="VEJ36339.1"/>
    <property type="molecule type" value="Genomic_DNA"/>
</dbReference>
<proteinExistence type="inferred from homology"/>
<comment type="cofactor">
    <cofactor evidence="1">
        <name>[4Fe-4S] cluster</name>
        <dbReference type="ChEBI" id="CHEBI:49883"/>
    </cofactor>
</comment>
<dbReference type="GO" id="GO:0051607">
    <property type="term" value="P:defense response to virus"/>
    <property type="evidence" value="ECO:0007669"/>
    <property type="project" value="UniProtKB-KW"/>
</dbReference>
<keyword evidence="16" id="KW-1185">Reference proteome</keyword>
<dbReference type="GO" id="GO:0004527">
    <property type="term" value="F:exonuclease activity"/>
    <property type="evidence" value="ECO:0007669"/>
    <property type="project" value="UniProtKB-KW"/>
</dbReference>
<evidence type="ECO:0000256" key="3">
    <source>
        <dbReference type="ARBA" id="ARBA00012768"/>
    </source>
</evidence>
<dbReference type="NCBIfam" id="TIGR00372">
    <property type="entry name" value="cas4"/>
    <property type="match status" value="1"/>
</dbReference>
<evidence type="ECO:0000256" key="7">
    <source>
        <dbReference type="ARBA" id="ARBA00022801"/>
    </source>
</evidence>
<dbReference type="InterPro" id="IPR011604">
    <property type="entry name" value="PDDEXK-like_dom_sf"/>
</dbReference>
<protein>
    <recommendedName>
        <fullName evidence="4 13">CRISPR-associated exonuclease Cas4</fullName>
        <ecNumber evidence="3 13">3.1.12.1</ecNumber>
    </recommendedName>
</protein>
<keyword evidence="12 13" id="KW-0464">Manganese</keyword>
<evidence type="ECO:0000256" key="9">
    <source>
        <dbReference type="ARBA" id="ARBA00023004"/>
    </source>
</evidence>
<accession>A0A448V3G6</accession>
<evidence type="ECO:0000259" key="14">
    <source>
        <dbReference type="Pfam" id="PF01930"/>
    </source>
</evidence>
<sequence length="216" mass="25291">MDALLISGIQHFVFCRRQWALIHIEQAWKENFLTLHGEKVHSRVDDPYFHEKRKEQIQVRSLRVHSLELEIEGVCDLVELTVDSKGVYLPRWDGHYKIMPVEYKRGTEKSDNSDVYQLLAQAICLEEMTASNIEEGAIFYDQIKRRQNVVFTEAMRTDLKAMVREMHTLFRKAYTPKVKRTAKCRSCSLKEICLPELGNRQAASTYIRSHLEEESS</sequence>
<dbReference type="GO" id="GO:0046872">
    <property type="term" value="F:metal ion binding"/>
    <property type="evidence" value="ECO:0007669"/>
    <property type="project" value="UniProtKB-KW"/>
</dbReference>
<keyword evidence="8 13" id="KW-0269">Exonuclease</keyword>
<dbReference type="InterPro" id="IPR051827">
    <property type="entry name" value="Cas4_exonuclease"/>
</dbReference>
<dbReference type="OrthoDB" id="9781776at2"/>
<evidence type="ECO:0000256" key="1">
    <source>
        <dbReference type="ARBA" id="ARBA00001966"/>
    </source>
</evidence>